<evidence type="ECO:0000256" key="3">
    <source>
        <dbReference type="ARBA" id="ARBA00022574"/>
    </source>
</evidence>
<dbReference type="AlphaFoldDB" id="A0A4P9XNR0"/>
<feature type="compositionally biased region" description="Polar residues" evidence="10">
    <location>
        <begin position="488"/>
        <end position="498"/>
    </location>
</feature>
<reference evidence="13" key="1">
    <citation type="journal article" date="2018" name="Nat. Microbiol.">
        <title>Leveraging single-cell genomics to expand the fungal tree of life.</title>
        <authorList>
            <person name="Ahrendt S.R."/>
            <person name="Quandt C.A."/>
            <person name="Ciobanu D."/>
            <person name="Clum A."/>
            <person name="Salamov A."/>
            <person name="Andreopoulos B."/>
            <person name="Cheng J.F."/>
            <person name="Woyke T."/>
            <person name="Pelin A."/>
            <person name="Henrissat B."/>
            <person name="Reynolds N.K."/>
            <person name="Benny G.L."/>
            <person name="Smith M.E."/>
            <person name="James T.Y."/>
            <person name="Grigoriev I.V."/>
        </authorList>
    </citation>
    <scope>NUCLEOTIDE SEQUENCE [LARGE SCALE GENOMIC DNA]</scope>
    <source>
        <strain evidence="13">RSA 1356</strain>
    </source>
</reference>
<gene>
    <name evidence="12" type="ORF">THASP1DRAFT_16790</name>
</gene>
<evidence type="ECO:0000313" key="13">
    <source>
        <dbReference type="Proteomes" id="UP000271241"/>
    </source>
</evidence>
<evidence type="ECO:0000256" key="5">
    <source>
        <dbReference type="ARBA" id="ARBA00023054"/>
    </source>
</evidence>
<keyword evidence="6" id="KW-0009">Actin-binding</keyword>
<evidence type="ECO:0000256" key="1">
    <source>
        <dbReference type="ARBA" id="ARBA00009482"/>
    </source>
</evidence>
<organism evidence="12 13">
    <name type="scientific">Thamnocephalis sphaerospora</name>
    <dbReference type="NCBI Taxonomy" id="78915"/>
    <lineage>
        <taxon>Eukaryota</taxon>
        <taxon>Fungi</taxon>
        <taxon>Fungi incertae sedis</taxon>
        <taxon>Zoopagomycota</taxon>
        <taxon>Zoopagomycotina</taxon>
        <taxon>Zoopagomycetes</taxon>
        <taxon>Zoopagales</taxon>
        <taxon>Sigmoideomycetaceae</taxon>
        <taxon>Thamnocephalis</taxon>
    </lineage>
</organism>
<sequence length="498" mass="53759">MSRFVRASKFRHVFGTVAKREACYDNVRVSNNAWDSNFIAVNAKYISVNWEAAGGGAFGVIPLANVGRLPPDQPLFSGHSSAVLDTAFSPFDDNIIASGSEDTTVMIWRIPEGEFEEHQTTPLFTLQGHERKVGHVLFHPTAANVLASSSSDKTVKLWDVERGVERQTLDGHSEVIQSITWNYNGSLMATTCRDKKIRVFDVRTNQIVQEGPGHAGVKGSRIVWMGDYDRLATTGHSRYSDRQLGLWDTHNMAKPLKMTSIDSSSGILMPFYDADVKMLYLAGKGDGNIRYYEYENDDLFFLSEYKAADPQRGIAFMPKHALHVRDCEIARAYKLSNTTVEPVSFVVPRKAGTFQSDIFPLTASTHSALTADEFFNGKDANPILMDLATGSNADEAAVAAAAAAARARTPSPLPPKKAPSPAAAVPSEPAAPRQLTPAQREIAKAADQSSSAAAEAPVAKRSEPAAATPTIVEPVSTKAEPATVAPAASSQVGYGTNS</sequence>
<keyword evidence="2" id="KW-0597">Phosphoprotein</keyword>
<evidence type="ECO:0000256" key="6">
    <source>
        <dbReference type="ARBA" id="ARBA00023203"/>
    </source>
</evidence>
<dbReference type="SMART" id="SM01167">
    <property type="entry name" value="DUF1900"/>
    <property type="match status" value="1"/>
</dbReference>
<evidence type="ECO:0000256" key="10">
    <source>
        <dbReference type="SAM" id="MobiDB-lite"/>
    </source>
</evidence>
<dbReference type="InterPro" id="IPR015943">
    <property type="entry name" value="WD40/YVTN_repeat-like_dom_sf"/>
</dbReference>
<dbReference type="SMART" id="SM01166">
    <property type="entry name" value="DUF1899"/>
    <property type="match status" value="1"/>
</dbReference>
<dbReference type="GO" id="GO:0030479">
    <property type="term" value="C:actin cortical patch"/>
    <property type="evidence" value="ECO:0007669"/>
    <property type="project" value="UniProtKB-ARBA"/>
</dbReference>
<dbReference type="PROSITE" id="PS00678">
    <property type="entry name" value="WD_REPEATS_1"/>
    <property type="match status" value="1"/>
</dbReference>
<keyword evidence="5" id="KW-0175">Coiled coil</keyword>
<keyword evidence="3 8" id="KW-0853">WD repeat</keyword>
<dbReference type="InterPro" id="IPR020472">
    <property type="entry name" value="WD40_PAC1"/>
</dbReference>
<dbReference type="InterPro" id="IPR015048">
    <property type="entry name" value="DUF1899"/>
</dbReference>
<name>A0A4P9XNR0_9FUNG</name>
<dbReference type="InterPro" id="IPR015505">
    <property type="entry name" value="Coronin"/>
</dbReference>
<evidence type="ECO:0000256" key="9">
    <source>
        <dbReference type="RuleBase" id="RU280818"/>
    </source>
</evidence>
<evidence type="ECO:0000313" key="12">
    <source>
        <dbReference type="EMBL" id="RKP07623.1"/>
    </source>
</evidence>
<dbReference type="InterPro" id="IPR019775">
    <property type="entry name" value="WD40_repeat_CS"/>
</dbReference>
<dbReference type="PROSITE" id="PS50294">
    <property type="entry name" value="WD_REPEATS_REGION"/>
    <property type="match status" value="3"/>
</dbReference>
<dbReference type="GO" id="GO:0007015">
    <property type="term" value="P:actin filament organization"/>
    <property type="evidence" value="ECO:0007669"/>
    <property type="project" value="TreeGrafter"/>
</dbReference>
<evidence type="ECO:0000256" key="7">
    <source>
        <dbReference type="ARBA" id="ARBA00062568"/>
    </source>
</evidence>
<dbReference type="PANTHER" id="PTHR10856">
    <property type="entry name" value="CORONIN"/>
    <property type="match status" value="1"/>
</dbReference>
<dbReference type="Pfam" id="PF16300">
    <property type="entry name" value="WD40_4"/>
    <property type="match status" value="1"/>
</dbReference>
<dbReference type="PROSITE" id="PS50082">
    <property type="entry name" value="WD_REPEATS_2"/>
    <property type="match status" value="3"/>
</dbReference>
<keyword evidence="13" id="KW-1185">Reference proteome</keyword>
<dbReference type="EMBL" id="KZ992693">
    <property type="protein sequence ID" value="RKP07623.1"/>
    <property type="molecule type" value="Genomic_DNA"/>
</dbReference>
<dbReference type="InterPro" id="IPR036322">
    <property type="entry name" value="WD40_repeat_dom_sf"/>
</dbReference>
<comment type="subunit">
    <text evidence="7">Binds to F-actin.</text>
</comment>
<dbReference type="STRING" id="78915.A0A4P9XNR0"/>
<accession>A0A4P9XNR0</accession>
<dbReference type="Proteomes" id="UP000271241">
    <property type="component" value="Unassembled WGS sequence"/>
</dbReference>
<evidence type="ECO:0000256" key="2">
    <source>
        <dbReference type="ARBA" id="ARBA00022553"/>
    </source>
</evidence>
<dbReference type="InterPro" id="IPR001680">
    <property type="entry name" value="WD40_rpt"/>
</dbReference>
<feature type="repeat" description="WD" evidence="8">
    <location>
        <begin position="169"/>
        <end position="210"/>
    </location>
</feature>
<dbReference type="PRINTS" id="PR00320">
    <property type="entry name" value="GPROTEINBRPT"/>
</dbReference>
<feature type="domain" description="DUF1899" evidence="11">
    <location>
        <begin position="3"/>
        <end position="67"/>
    </location>
</feature>
<evidence type="ECO:0000256" key="8">
    <source>
        <dbReference type="PROSITE-ProRule" id="PRU00221"/>
    </source>
</evidence>
<dbReference type="PANTHER" id="PTHR10856:SF0">
    <property type="entry name" value="CORONIN"/>
    <property type="match status" value="1"/>
</dbReference>
<dbReference type="FunFam" id="2.130.10.10:FF:000197">
    <property type="entry name" value="Coronin"/>
    <property type="match status" value="1"/>
</dbReference>
<evidence type="ECO:0000256" key="4">
    <source>
        <dbReference type="ARBA" id="ARBA00022737"/>
    </source>
</evidence>
<keyword evidence="4 9" id="KW-0677">Repeat</keyword>
<evidence type="ECO:0000259" key="11">
    <source>
        <dbReference type="SMART" id="SM01166"/>
    </source>
</evidence>
<proteinExistence type="inferred from homology"/>
<dbReference type="Pfam" id="PF00400">
    <property type="entry name" value="WD40"/>
    <property type="match status" value="3"/>
</dbReference>
<dbReference type="GO" id="GO:0051015">
    <property type="term" value="F:actin filament binding"/>
    <property type="evidence" value="ECO:0007669"/>
    <property type="project" value="TreeGrafter"/>
</dbReference>
<dbReference type="SMART" id="SM00320">
    <property type="entry name" value="WD40"/>
    <property type="match status" value="4"/>
</dbReference>
<dbReference type="Pfam" id="PF08953">
    <property type="entry name" value="DUF1899"/>
    <property type="match status" value="1"/>
</dbReference>
<feature type="repeat" description="WD" evidence="8">
    <location>
        <begin position="126"/>
        <end position="168"/>
    </location>
</feature>
<feature type="repeat" description="WD" evidence="8">
    <location>
        <begin position="76"/>
        <end position="118"/>
    </location>
</feature>
<comment type="similarity">
    <text evidence="1 9">Belongs to the WD repeat coronin family.</text>
</comment>
<dbReference type="SUPFAM" id="SSF50978">
    <property type="entry name" value="WD40 repeat-like"/>
    <property type="match status" value="1"/>
</dbReference>
<dbReference type="OrthoDB" id="1850764at2759"/>
<dbReference type="Gene3D" id="2.130.10.10">
    <property type="entry name" value="YVTN repeat-like/Quinoprotein amine dehydrogenase"/>
    <property type="match status" value="1"/>
</dbReference>
<feature type="compositionally biased region" description="Low complexity" evidence="10">
    <location>
        <begin position="445"/>
        <end position="456"/>
    </location>
</feature>
<feature type="region of interest" description="Disordered" evidence="10">
    <location>
        <begin position="407"/>
        <end position="498"/>
    </location>
</feature>
<feature type="compositionally biased region" description="Low complexity" evidence="10">
    <location>
        <begin position="419"/>
        <end position="432"/>
    </location>
</feature>
<protein>
    <recommendedName>
        <fullName evidence="9">Coronin</fullName>
    </recommendedName>
</protein>